<dbReference type="CDD" id="cd01992">
    <property type="entry name" value="TilS_N"/>
    <property type="match status" value="1"/>
</dbReference>
<feature type="binding site" evidence="6">
    <location>
        <begin position="11"/>
        <end position="16"/>
    </location>
    <ligand>
        <name>ATP</name>
        <dbReference type="ChEBI" id="CHEBI:30616"/>
    </ligand>
</feature>
<dbReference type="NCBIfam" id="TIGR02432">
    <property type="entry name" value="lysidine_TilS_N"/>
    <property type="match status" value="1"/>
</dbReference>
<sequence>MPPLAVGVAYSGGVDSTALLWVTARAARELGLAVWALHVHHGLMAEADQWVLQAKVAVDELSRAGLPVQLAVAYLPGQPMPGESVEAWARRGRYHALAELAASCGLDLVLLGQHAEDQAETVLLQALRGAGPAGLAAMPQRKVSQGVTWARPWLGQPRRRIQAAVAASGLVPVLDPSNADTRYARSRLRQQVWPALVEHFPQAATVLGEVARHAAQARALAEEIAAMDRLACVAPDGGLRYREWAELTPARRRNLLAAWLAPFLPGGTPVSLVDRVLCEWTGLGRRWPTPRGWLLSKRHVLYFQPSSREK</sequence>
<gene>
    <name evidence="6 8" type="primary">tilS</name>
    <name evidence="8" type="ORF">I7X43_14875</name>
</gene>
<dbReference type="InterPro" id="IPR012795">
    <property type="entry name" value="tRNA_Ile_lys_synt_N"/>
</dbReference>
<evidence type="ECO:0000256" key="1">
    <source>
        <dbReference type="ARBA" id="ARBA00022598"/>
    </source>
</evidence>
<dbReference type="AlphaFoldDB" id="A0A931IYA9"/>
<evidence type="ECO:0000256" key="5">
    <source>
        <dbReference type="ARBA" id="ARBA00048539"/>
    </source>
</evidence>
<keyword evidence="4 6" id="KW-0067">ATP-binding</keyword>
<dbReference type="Proteomes" id="UP000620139">
    <property type="component" value="Unassembled WGS sequence"/>
</dbReference>
<comment type="function">
    <text evidence="6">Ligates lysine onto the cytidine present at position 34 of the AUA codon-specific tRNA(Ile) that contains the anticodon CAU, in an ATP-dependent manner. Cytidine is converted to lysidine, thus changing the amino acid specificity of the tRNA from methionine to isoleucine.</text>
</comment>
<evidence type="ECO:0000256" key="2">
    <source>
        <dbReference type="ARBA" id="ARBA00022694"/>
    </source>
</evidence>
<dbReference type="InterPro" id="IPR012094">
    <property type="entry name" value="tRNA_Ile_lys_synt"/>
</dbReference>
<dbReference type="PANTHER" id="PTHR43033:SF1">
    <property type="entry name" value="TRNA(ILE)-LYSIDINE SYNTHASE-RELATED"/>
    <property type="match status" value="1"/>
</dbReference>
<dbReference type="SUPFAM" id="SSF52402">
    <property type="entry name" value="Adenine nucleotide alpha hydrolases-like"/>
    <property type="match status" value="1"/>
</dbReference>
<dbReference type="Pfam" id="PF01171">
    <property type="entry name" value="ATP_bind_3"/>
    <property type="match status" value="1"/>
</dbReference>
<dbReference type="EC" id="6.3.4.19" evidence="6"/>
<feature type="domain" description="tRNA(Ile)-lysidine/2-thiocytidine synthase N-terminal" evidence="7">
    <location>
        <begin position="6"/>
        <end position="191"/>
    </location>
</feature>
<dbReference type="Gene3D" id="3.40.50.620">
    <property type="entry name" value="HUPs"/>
    <property type="match status" value="1"/>
</dbReference>
<organism evidence="8 9">
    <name type="scientific">Inhella gelatinilytica</name>
    <dbReference type="NCBI Taxonomy" id="2795030"/>
    <lineage>
        <taxon>Bacteria</taxon>
        <taxon>Pseudomonadati</taxon>
        <taxon>Pseudomonadota</taxon>
        <taxon>Betaproteobacteria</taxon>
        <taxon>Burkholderiales</taxon>
        <taxon>Sphaerotilaceae</taxon>
        <taxon>Inhella</taxon>
    </lineage>
</organism>
<dbReference type="HAMAP" id="MF_01161">
    <property type="entry name" value="tRNA_Ile_lys_synt"/>
    <property type="match status" value="1"/>
</dbReference>
<reference evidence="8" key="1">
    <citation type="submission" date="2020-12" db="EMBL/GenBank/DDBJ databases">
        <title>The genome sequence of Inhella sp. 4Y17.</title>
        <authorList>
            <person name="Liu Y."/>
        </authorList>
    </citation>
    <scope>NUCLEOTIDE SEQUENCE</scope>
    <source>
        <strain evidence="8">4Y10</strain>
    </source>
</reference>
<keyword evidence="1 6" id="KW-0436">Ligase</keyword>
<dbReference type="GO" id="GO:0006400">
    <property type="term" value="P:tRNA modification"/>
    <property type="evidence" value="ECO:0007669"/>
    <property type="project" value="UniProtKB-UniRule"/>
</dbReference>
<keyword evidence="2 6" id="KW-0819">tRNA processing</keyword>
<keyword evidence="6" id="KW-0963">Cytoplasm</keyword>
<dbReference type="EMBL" id="JAEDAL010000009">
    <property type="protein sequence ID" value="MBH9554127.1"/>
    <property type="molecule type" value="Genomic_DNA"/>
</dbReference>
<evidence type="ECO:0000313" key="8">
    <source>
        <dbReference type="EMBL" id="MBH9554127.1"/>
    </source>
</evidence>
<proteinExistence type="inferred from homology"/>
<comment type="subcellular location">
    <subcellularLocation>
        <location evidence="6">Cytoplasm</location>
    </subcellularLocation>
</comment>
<evidence type="ECO:0000256" key="4">
    <source>
        <dbReference type="ARBA" id="ARBA00022840"/>
    </source>
</evidence>
<dbReference type="GO" id="GO:0005737">
    <property type="term" value="C:cytoplasm"/>
    <property type="evidence" value="ECO:0007669"/>
    <property type="project" value="UniProtKB-SubCell"/>
</dbReference>
<keyword evidence="9" id="KW-1185">Reference proteome</keyword>
<comment type="similarity">
    <text evidence="6">Belongs to the tRNA(Ile)-lysidine synthase family.</text>
</comment>
<dbReference type="GO" id="GO:0032267">
    <property type="term" value="F:tRNA(Ile)-lysidine synthase activity"/>
    <property type="evidence" value="ECO:0007669"/>
    <property type="project" value="UniProtKB-EC"/>
</dbReference>
<evidence type="ECO:0000313" key="9">
    <source>
        <dbReference type="Proteomes" id="UP000620139"/>
    </source>
</evidence>
<evidence type="ECO:0000256" key="3">
    <source>
        <dbReference type="ARBA" id="ARBA00022741"/>
    </source>
</evidence>
<evidence type="ECO:0000259" key="7">
    <source>
        <dbReference type="Pfam" id="PF01171"/>
    </source>
</evidence>
<protein>
    <recommendedName>
        <fullName evidence="6">tRNA(Ile)-lysidine synthase</fullName>
        <ecNumber evidence="6">6.3.4.19</ecNumber>
    </recommendedName>
    <alternativeName>
        <fullName evidence="6">tRNA(Ile)-2-lysyl-cytidine synthase</fullName>
    </alternativeName>
    <alternativeName>
        <fullName evidence="6">tRNA(Ile)-lysidine synthetase</fullName>
    </alternativeName>
</protein>
<comment type="domain">
    <text evidence="6">The N-terminal region contains the highly conserved SGGXDS motif, predicted to be a P-loop motif involved in ATP binding.</text>
</comment>
<dbReference type="InterPro" id="IPR014729">
    <property type="entry name" value="Rossmann-like_a/b/a_fold"/>
</dbReference>
<dbReference type="InterPro" id="IPR011063">
    <property type="entry name" value="TilS/TtcA_N"/>
</dbReference>
<dbReference type="RefSeq" id="WP_198101741.1">
    <property type="nucleotide sequence ID" value="NZ_JAEDAL010000009.1"/>
</dbReference>
<evidence type="ECO:0000256" key="6">
    <source>
        <dbReference type="HAMAP-Rule" id="MF_01161"/>
    </source>
</evidence>
<name>A0A931IYA9_9BURK</name>
<keyword evidence="3 6" id="KW-0547">Nucleotide-binding</keyword>
<comment type="catalytic activity">
    <reaction evidence="5 6">
        <text>cytidine(34) in tRNA(Ile2) + L-lysine + ATP = lysidine(34) in tRNA(Ile2) + AMP + diphosphate + H(+)</text>
        <dbReference type="Rhea" id="RHEA:43744"/>
        <dbReference type="Rhea" id="RHEA-COMP:10625"/>
        <dbReference type="Rhea" id="RHEA-COMP:10670"/>
        <dbReference type="ChEBI" id="CHEBI:15378"/>
        <dbReference type="ChEBI" id="CHEBI:30616"/>
        <dbReference type="ChEBI" id="CHEBI:32551"/>
        <dbReference type="ChEBI" id="CHEBI:33019"/>
        <dbReference type="ChEBI" id="CHEBI:82748"/>
        <dbReference type="ChEBI" id="CHEBI:83665"/>
        <dbReference type="ChEBI" id="CHEBI:456215"/>
        <dbReference type="EC" id="6.3.4.19"/>
    </reaction>
</comment>
<comment type="caution">
    <text evidence="8">The sequence shown here is derived from an EMBL/GenBank/DDBJ whole genome shotgun (WGS) entry which is preliminary data.</text>
</comment>
<dbReference type="PANTHER" id="PTHR43033">
    <property type="entry name" value="TRNA(ILE)-LYSIDINE SYNTHASE-RELATED"/>
    <property type="match status" value="1"/>
</dbReference>
<dbReference type="GO" id="GO:0005524">
    <property type="term" value="F:ATP binding"/>
    <property type="evidence" value="ECO:0007669"/>
    <property type="project" value="UniProtKB-UniRule"/>
</dbReference>
<accession>A0A931IYA9</accession>